<dbReference type="SUPFAM" id="SSF49879">
    <property type="entry name" value="SMAD/FHA domain"/>
    <property type="match status" value="1"/>
</dbReference>
<sequence>MDDEYFGSITIQANDEFYIGRDEKTSYWHWPDPTISNRHLRIHCIVYEEDSTADVPPLVYAEDLSSNGTYLRRAGDVTEQDGQPYGMLMGAKSGAVLLGHEDQLRVTPSLVLVYNSFHQSLAAEAKLDVVQAREKALFEGRYRITNRRLGVGGNGSVFAALHRRSQRQLACKVVDLRKDIDPLGTGSRPVDTNTPLQSQLYQAEKWRQHLRMRFREFDILKNLSHPNIITLEKVFYSPNTIYIFQELITGGDLFSYLEYRGGRLEAAEAAMMIRQILKAVEYLHDRDIVHRDLKPDNVLMTSLSAGARVILTDFGNARHLPNAKRRMFTVVGTLEYAAPEIYKINRTMPSNEGYSKAVDMWSIGAITAALITGDVIFTNRDDPLYQKEPARVILSMAAACDLSAMNTNVGTWKSVGERPKDFIRRLLVLNETARMTVKQALAHKWFTKKSHADKLEIIYQRAINDWRPRRKIFNIVEPLKISNLPEPYPSIFAPIALSPKTKSRYFSAPHSSPEHAIVLGSPRNVPHTPLPTIAEEEDATVVAGNMEPGMVDSSALTDVRSAPSRQESDISMRQKISQIELSDQEEDFRKAGDLTPDLQPCFMEGDAEHTHGDFYDEVPYPMDQTSSLSPDSAEEPMPEAVQETPPPLPKRRSPDDSMAECETQREAGSRASFNGDSALPPKRLRLI</sequence>
<dbReference type="InterPro" id="IPR008271">
    <property type="entry name" value="Ser/Thr_kinase_AS"/>
</dbReference>
<evidence type="ECO:0000256" key="1">
    <source>
        <dbReference type="ARBA" id="ARBA00005575"/>
    </source>
</evidence>
<dbReference type="EMBL" id="JH767577">
    <property type="protein sequence ID" value="EON65942.1"/>
    <property type="molecule type" value="Genomic_DNA"/>
</dbReference>
<evidence type="ECO:0000313" key="9">
    <source>
        <dbReference type="Proteomes" id="UP000016924"/>
    </source>
</evidence>
<comment type="similarity">
    <text evidence="1">Belongs to the protein kinase superfamily. CAMK Ser/Thr protein kinase family. CHEK2 subfamily.</text>
</comment>
<protein>
    <submittedName>
        <fullName evidence="8">CAMK protein kinase</fullName>
    </submittedName>
</protein>
<evidence type="ECO:0000256" key="2">
    <source>
        <dbReference type="ARBA" id="ARBA00022741"/>
    </source>
</evidence>
<dbReference type="eggNOG" id="KOG0032">
    <property type="taxonomic scope" value="Eukaryota"/>
</dbReference>
<accession>R7YVL4</accession>
<dbReference type="STRING" id="1168221.R7YVL4"/>
<feature type="region of interest" description="Disordered" evidence="5">
    <location>
        <begin position="609"/>
        <end position="687"/>
    </location>
</feature>
<feature type="domain" description="FHA" evidence="6">
    <location>
        <begin position="17"/>
        <end position="71"/>
    </location>
</feature>
<gene>
    <name evidence="8" type="ORF">W97_05184</name>
</gene>
<evidence type="ECO:0000259" key="6">
    <source>
        <dbReference type="PROSITE" id="PS50006"/>
    </source>
</evidence>
<evidence type="ECO:0000256" key="3">
    <source>
        <dbReference type="ARBA" id="ARBA00022840"/>
    </source>
</evidence>
<organism evidence="8 9">
    <name type="scientific">Coniosporium apollinis (strain CBS 100218)</name>
    <name type="common">Rock-inhabiting black yeast</name>
    <dbReference type="NCBI Taxonomy" id="1168221"/>
    <lineage>
        <taxon>Eukaryota</taxon>
        <taxon>Fungi</taxon>
        <taxon>Dikarya</taxon>
        <taxon>Ascomycota</taxon>
        <taxon>Pezizomycotina</taxon>
        <taxon>Dothideomycetes</taxon>
        <taxon>Dothideomycetes incertae sedis</taxon>
        <taxon>Coniosporium</taxon>
    </lineage>
</organism>
<keyword evidence="2 4" id="KW-0547">Nucleotide-binding</keyword>
<dbReference type="Proteomes" id="UP000016924">
    <property type="component" value="Unassembled WGS sequence"/>
</dbReference>
<feature type="domain" description="Protein kinase" evidence="7">
    <location>
        <begin position="143"/>
        <end position="446"/>
    </location>
</feature>
<dbReference type="PROSITE" id="PS50006">
    <property type="entry name" value="FHA_DOMAIN"/>
    <property type="match status" value="1"/>
</dbReference>
<dbReference type="Gene3D" id="2.60.200.20">
    <property type="match status" value="1"/>
</dbReference>
<dbReference type="AlphaFoldDB" id="R7YVL4"/>
<dbReference type="InterPro" id="IPR000253">
    <property type="entry name" value="FHA_dom"/>
</dbReference>
<dbReference type="GeneID" id="19902495"/>
<dbReference type="SUPFAM" id="SSF56112">
    <property type="entry name" value="Protein kinase-like (PK-like)"/>
    <property type="match status" value="1"/>
</dbReference>
<keyword evidence="8" id="KW-0808">Transferase</keyword>
<evidence type="ECO:0000256" key="5">
    <source>
        <dbReference type="SAM" id="MobiDB-lite"/>
    </source>
</evidence>
<evidence type="ECO:0000313" key="8">
    <source>
        <dbReference type="EMBL" id="EON65942.1"/>
    </source>
</evidence>
<feature type="binding site" evidence="4">
    <location>
        <position position="172"/>
    </location>
    <ligand>
        <name>ATP</name>
        <dbReference type="ChEBI" id="CHEBI:30616"/>
    </ligand>
</feature>
<dbReference type="GO" id="GO:0004672">
    <property type="term" value="F:protein kinase activity"/>
    <property type="evidence" value="ECO:0007669"/>
    <property type="project" value="InterPro"/>
</dbReference>
<reference evidence="9" key="1">
    <citation type="submission" date="2012-06" db="EMBL/GenBank/DDBJ databases">
        <title>The genome sequence of Coniosporium apollinis CBS 100218.</title>
        <authorList>
            <consortium name="The Broad Institute Genome Sequencing Platform"/>
            <person name="Cuomo C."/>
            <person name="Gorbushina A."/>
            <person name="Noack S."/>
            <person name="Walker B."/>
            <person name="Young S.K."/>
            <person name="Zeng Q."/>
            <person name="Gargeya S."/>
            <person name="Fitzgerald M."/>
            <person name="Haas B."/>
            <person name="Abouelleil A."/>
            <person name="Alvarado L."/>
            <person name="Arachchi H.M."/>
            <person name="Berlin A.M."/>
            <person name="Chapman S.B."/>
            <person name="Goldberg J."/>
            <person name="Griggs A."/>
            <person name="Gujja S."/>
            <person name="Hansen M."/>
            <person name="Howarth C."/>
            <person name="Imamovic A."/>
            <person name="Larimer J."/>
            <person name="McCowan C."/>
            <person name="Montmayeur A."/>
            <person name="Murphy C."/>
            <person name="Neiman D."/>
            <person name="Pearson M."/>
            <person name="Priest M."/>
            <person name="Roberts A."/>
            <person name="Saif S."/>
            <person name="Shea T."/>
            <person name="Sisk P."/>
            <person name="Sykes S."/>
            <person name="Wortman J."/>
            <person name="Nusbaum C."/>
            <person name="Birren B."/>
        </authorList>
    </citation>
    <scope>NUCLEOTIDE SEQUENCE [LARGE SCALE GENOMIC DNA]</scope>
    <source>
        <strain evidence="9">CBS 100218</strain>
    </source>
</reference>
<dbReference type="InterPro" id="IPR008984">
    <property type="entry name" value="SMAD_FHA_dom_sf"/>
</dbReference>
<evidence type="ECO:0000256" key="4">
    <source>
        <dbReference type="PROSITE-ProRule" id="PRU10141"/>
    </source>
</evidence>
<dbReference type="InterPro" id="IPR000719">
    <property type="entry name" value="Prot_kinase_dom"/>
</dbReference>
<keyword evidence="8" id="KW-0418">Kinase</keyword>
<keyword evidence="9" id="KW-1185">Reference proteome</keyword>
<name>R7YVL4_CONA1</name>
<dbReference type="Gene3D" id="3.30.200.20">
    <property type="entry name" value="Phosphorylase Kinase, domain 1"/>
    <property type="match status" value="1"/>
</dbReference>
<dbReference type="Pfam" id="PF00498">
    <property type="entry name" value="FHA"/>
    <property type="match status" value="1"/>
</dbReference>
<dbReference type="Pfam" id="PF00069">
    <property type="entry name" value="Pkinase"/>
    <property type="match status" value="1"/>
</dbReference>
<dbReference type="InterPro" id="IPR017441">
    <property type="entry name" value="Protein_kinase_ATP_BS"/>
</dbReference>
<dbReference type="InterPro" id="IPR011009">
    <property type="entry name" value="Kinase-like_dom_sf"/>
</dbReference>
<dbReference type="PROSITE" id="PS50011">
    <property type="entry name" value="PROTEIN_KINASE_DOM"/>
    <property type="match status" value="1"/>
</dbReference>
<dbReference type="PROSITE" id="PS00108">
    <property type="entry name" value="PROTEIN_KINASE_ST"/>
    <property type="match status" value="1"/>
</dbReference>
<dbReference type="Gene3D" id="1.10.510.10">
    <property type="entry name" value="Transferase(Phosphotransferase) domain 1"/>
    <property type="match status" value="1"/>
</dbReference>
<dbReference type="GO" id="GO:0005524">
    <property type="term" value="F:ATP binding"/>
    <property type="evidence" value="ECO:0007669"/>
    <property type="project" value="UniProtKB-UniRule"/>
</dbReference>
<dbReference type="HOGENOM" id="CLU_000288_63_0_1"/>
<dbReference type="OMA" id="EDQYTIT"/>
<proteinExistence type="inferred from homology"/>
<dbReference type="PROSITE" id="PS00107">
    <property type="entry name" value="PROTEIN_KINASE_ATP"/>
    <property type="match status" value="1"/>
</dbReference>
<dbReference type="SMART" id="SM00220">
    <property type="entry name" value="S_TKc"/>
    <property type="match status" value="1"/>
</dbReference>
<keyword evidence="3 4" id="KW-0067">ATP-binding</keyword>
<evidence type="ECO:0000259" key="7">
    <source>
        <dbReference type="PROSITE" id="PS50011"/>
    </source>
</evidence>
<dbReference type="OrthoDB" id="74764at2759"/>
<dbReference type="PANTHER" id="PTHR24347">
    <property type="entry name" value="SERINE/THREONINE-PROTEIN KINASE"/>
    <property type="match status" value="1"/>
</dbReference>
<dbReference type="RefSeq" id="XP_007781259.1">
    <property type="nucleotide sequence ID" value="XM_007783069.1"/>
</dbReference>